<protein>
    <submittedName>
        <fullName evidence="3">Sugar transferase</fullName>
    </submittedName>
</protein>
<dbReference type="OrthoDB" id="9808602at2"/>
<name>A0A4S3ZXF2_9FLAO</name>
<accession>A0A4S3ZXF2</accession>
<dbReference type="GO" id="GO:0016780">
    <property type="term" value="F:phosphotransferase activity, for other substituted phosphate groups"/>
    <property type="evidence" value="ECO:0007669"/>
    <property type="project" value="TreeGrafter"/>
</dbReference>
<feature type="domain" description="Bacterial sugar transferase" evidence="2">
    <location>
        <begin position="3"/>
        <end position="188"/>
    </location>
</feature>
<sequence>MGKRFFDFFLALLLLICCSGLIVIIWILAAIETKSSGIFLQKRIGQYGKPFTIIKFKTMRLVSVSGTRSEVVIPTIAAFFRKYKLDELPQLLNILFGQMSFVGPRPDIPGYYDKLVGDERKILELKPGLTSEASIKYSNEEEILKNIPNPEKFNNEVIFPDKIKMNLHYYYNRSFMGDLKVILNTLLRFC</sequence>
<dbReference type="Pfam" id="PF02397">
    <property type="entry name" value="Bac_transf"/>
    <property type="match status" value="1"/>
</dbReference>
<keyword evidence="3" id="KW-0808">Transferase</keyword>
<dbReference type="AlphaFoldDB" id="A0A4S3ZXF2"/>
<proteinExistence type="inferred from homology"/>
<gene>
    <name evidence="3" type="ORF">E6C50_10050</name>
</gene>
<comment type="caution">
    <text evidence="3">The sequence shown here is derived from an EMBL/GenBank/DDBJ whole genome shotgun (WGS) entry which is preliminary data.</text>
</comment>
<keyword evidence="4" id="KW-1185">Reference proteome</keyword>
<dbReference type="InterPro" id="IPR003362">
    <property type="entry name" value="Bact_transf"/>
</dbReference>
<organism evidence="3 4">
    <name type="scientific">Flavobacterium supellecticarium</name>
    <dbReference type="NCBI Taxonomy" id="2565924"/>
    <lineage>
        <taxon>Bacteria</taxon>
        <taxon>Pseudomonadati</taxon>
        <taxon>Bacteroidota</taxon>
        <taxon>Flavobacteriia</taxon>
        <taxon>Flavobacteriales</taxon>
        <taxon>Flavobacteriaceae</taxon>
        <taxon>Flavobacterium</taxon>
    </lineage>
</organism>
<evidence type="ECO:0000313" key="3">
    <source>
        <dbReference type="EMBL" id="THF50562.1"/>
    </source>
</evidence>
<comment type="similarity">
    <text evidence="1">Belongs to the bacterial sugar transferase family.</text>
</comment>
<dbReference type="EMBL" id="SSNZ01000003">
    <property type="protein sequence ID" value="THF50562.1"/>
    <property type="molecule type" value="Genomic_DNA"/>
</dbReference>
<dbReference type="Proteomes" id="UP000307507">
    <property type="component" value="Unassembled WGS sequence"/>
</dbReference>
<dbReference type="RefSeq" id="WP_136403103.1">
    <property type="nucleotide sequence ID" value="NZ_SSNZ01000003.1"/>
</dbReference>
<dbReference type="PANTHER" id="PTHR30576:SF20">
    <property type="entry name" value="QUINOVOSAMINEPHOSPHOTRANSFERAE-RELATED"/>
    <property type="match status" value="1"/>
</dbReference>
<evidence type="ECO:0000259" key="2">
    <source>
        <dbReference type="Pfam" id="PF02397"/>
    </source>
</evidence>
<evidence type="ECO:0000256" key="1">
    <source>
        <dbReference type="ARBA" id="ARBA00006464"/>
    </source>
</evidence>
<reference evidence="3 4" key="1">
    <citation type="submission" date="2019-04" db="EMBL/GenBank/DDBJ databases">
        <title>Flavobacterium sp. nov. isolated from construction timber.</title>
        <authorList>
            <person name="Lin S.-Y."/>
            <person name="Chang C.-T."/>
            <person name="Young C.-C."/>
        </authorList>
    </citation>
    <scope>NUCLEOTIDE SEQUENCE [LARGE SCALE GENOMIC DNA]</scope>
    <source>
        <strain evidence="3 4">CC-CTC003</strain>
    </source>
</reference>
<evidence type="ECO:0000313" key="4">
    <source>
        <dbReference type="Proteomes" id="UP000307507"/>
    </source>
</evidence>
<dbReference type="PANTHER" id="PTHR30576">
    <property type="entry name" value="COLANIC BIOSYNTHESIS UDP-GLUCOSE LIPID CARRIER TRANSFERASE"/>
    <property type="match status" value="1"/>
</dbReference>